<sequence length="75" mass="8111">MTHRPRNTLAVVPAQAGTHNHNWLLLRDVGMTSPVHNVRRSVWVPAFAGTTVVNVAAAETQNAVYPPSITKQSAV</sequence>
<name>A0A1H5IJ76_9BRAD</name>
<gene>
    <name evidence="1" type="ORF">SAMN05444164_7936</name>
</gene>
<proteinExistence type="predicted"/>
<protein>
    <submittedName>
        <fullName evidence="1">Uncharacterized protein</fullName>
    </submittedName>
</protein>
<evidence type="ECO:0000313" key="1">
    <source>
        <dbReference type="EMBL" id="SEE39558.1"/>
    </source>
</evidence>
<accession>A0A1H5IJ76</accession>
<dbReference type="EMBL" id="FNTH01000001">
    <property type="protein sequence ID" value="SEE39558.1"/>
    <property type="molecule type" value="Genomic_DNA"/>
</dbReference>
<dbReference type="Proteomes" id="UP000198992">
    <property type="component" value="Unassembled WGS sequence"/>
</dbReference>
<organism evidence="1 2">
    <name type="scientific">Bradyrhizobium erythrophlei</name>
    <dbReference type="NCBI Taxonomy" id="1437360"/>
    <lineage>
        <taxon>Bacteria</taxon>
        <taxon>Pseudomonadati</taxon>
        <taxon>Pseudomonadota</taxon>
        <taxon>Alphaproteobacteria</taxon>
        <taxon>Hyphomicrobiales</taxon>
        <taxon>Nitrobacteraceae</taxon>
        <taxon>Bradyrhizobium</taxon>
    </lineage>
</organism>
<dbReference type="AlphaFoldDB" id="A0A1H5IJ76"/>
<reference evidence="1 2" key="1">
    <citation type="submission" date="2016-10" db="EMBL/GenBank/DDBJ databases">
        <authorList>
            <person name="de Groot N.N."/>
        </authorList>
    </citation>
    <scope>NUCLEOTIDE SEQUENCE [LARGE SCALE GENOMIC DNA]</scope>
    <source>
        <strain evidence="1 2">MT12</strain>
    </source>
</reference>
<evidence type="ECO:0000313" key="2">
    <source>
        <dbReference type="Proteomes" id="UP000198992"/>
    </source>
</evidence>